<name>A0A922DBR6_CARIL</name>
<dbReference type="EMBL" id="CM031839">
    <property type="protein sequence ID" value="KAG6676240.1"/>
    <property type="molecule type" value="Genomic_DNA"/>
</dbReference>
<gene>
    <name evidence="1" type="ORF">I3842_15G142300</name>
</gene>
<accession>A0A922DBR6</accession>
<proteinExistence type="predicted"/>
<evidence type="ECO:0000313" key="2">
    <source>
        <dbReference type="Proteomes" id="UP000811246"/>
    </source>
</evidence>
<dbReference type="AlphaFoldDB" id="A0A922DBR6"/>
<sequence>MMATVSPYSLCLAHSLTLTFSLSFCLRLYLFEIFHQPTTPLPLTSVLLLFLPSLTFPPSASVNVCPSHSLCLRALSLGRTTTHFRLPSQFPLPHSVSPSRSLSLSSSATHTICFFLPETHHIHSRD</sequence>
<protein>
    <submittedName>
        <fullName evidence="1">Uncharacterized protein</fullName>
    </submittedName>
</protein>
<comment type="caution">
    <text evidence="1">The sequence shown here is derived from an EMBL/GenBank/DDBJ whole genome shotgun (WGS) entry which is preliminary data.</text>
</comment>
<reference evidence="1" key="1">
    <citation type="submission" date="2021-01" db="EMBL/GenBank/DDBJ databases">
        <authorList>
            <person name="Lovell J.T."/>
            <person name="Bentley N."/>
            <person name="Bhattarai G."/>
            <person name="Jenkins J.W."/>
            <person name="Sreedasyam A."/>
            <person name="Alarcon Y."/>
            <person name="Bock C."/>
            <person name="Boston L."/>
            <person name="Carlson J."/>
            <person name="Cervantes K."/>
            <person name="Clermont K."/>
            <person name="Krom N."/>
            <person name="Kubenka K."/>
            <person name="Mamidi S."/>
            <person name="Mattison C."/>
            <person name="Monteros M."/>
            <person name="Pisani C."/>
            <person name="Plott C."/>
            <person name="Rajasekar S."/>
            <person name="Rhein H.S."/>
            <person name="Rohla C."/>
            <person name="Song M."/>
            <person name="Hilaire R.S."/>
            <person name="Shu S."/>
            <person name="Wells L."/>
            <person name="Wang X."/>
            <person name="Webber J."/>
            <person name="Heerema R.J."/>
            <person name="Klein P."/>
            <person name="Conner P."/>
            <person name="Grauke L."/>
            <person name="Grimwood J."/>
            <person name="Schmutz J."/>
            <person name="Randall J.J."/>
        </authorList>
    </citation>
    <scope>NUCLEOTIDE SEQUENCE</scope>
    <source>
        <tissue evidence="1">Leaf</tissue>
    </source>
</reference>
<dbReference type="Proteomes" id="UP000811246">
    <property type="component" value="Chromosome 15"/>
</dbReference>
<organism evidence="1 2">
    <name type="scientific">Carya illinoinensis</name>
    <name type="common">Pecan</name>
    <dbReference type="NCBI Taxonomy" id="32201"/>
    <lineage>
        <taxon>Eukaryota</taxon>
        <taxon>Viridiplantae</taxon>
        <taxon>Streptophyta</taxon>
        <taxon>Embryophyta</taxon>
        <taxon>Tracheophyta</taxon>
        <taxon>Spermatophyta</taxon>
        <taxon>Magnoliopsida</taxon>
        <taxon>eudicotyledons</taxon>
        <taxon>Gunneridae</taxon>
        <taxon>Pentapetalae</taxon>
        <taxon>rosids</taxon>
        <taxon>fabids</taxon>
        <taxon>Fagales</taxon>
        <taxon>Juglandaceae</taxon>
        <taxon>Carya</taxon>
    </lineage>
</organism>
<evidence type="ECO:0000313" key="1">
    <source>
        <dbReference type="EMBL" id="KAG6676240.1"/>
    </source>
</evidence>